<evidence type="ECO:0000313" key="4">
    <source>
        <dbReference type="Proteomes" id="UP000309676"/>
    </source>
</evidence>
<keyword evidence="1" id="KW-1133">Transmembrane helix</keyword>
<dbReference type="PANTHER" id="PTHR34473:SF2">
    <property type="entry name" value="UPF0699 TRANSMEMBRANE PROTEIN YDBT"/>
    <property type="match status" value="1"/>
</dbReference>
<dbReference type="Pfam" id="PF03703">
    <property type="entry name" value="bPH_2"/>
    <property type="match status" value="3"/>
</dbReference>
<feature type="transmembrane region" description="Helical" evidence="1">
    <location>
        <begin position="193"/>
        <end position="214"/>
    </location>
</feature>
<feature type="transmembrane region" description="Helical" evidence="1">
    <location>
        <begin position="234"/>
        <end position="261"/>
    </location>
</feature>
<feature type="domain" description="YdbS-like PH" evidence="2">
    <location>
        <begin position="409"/>
        <end position="488"/>
    </location>
</feature>
<feature type="transmembrane region" description="Helical" evidence="1">
    <location>
        <begin position="58"/>
        <end position="77"/>
    </location>
</feature>
<dbReference type="PIRSF" id="PIRSF026631">
    <property type="entry name" value="UCP026631"/>
    <property type="match status" value="1"/>
</dbReference>
<gene>
    <name evidence="3" type="ORF">FE782_14740</name>
</gene>
<evidence type="ECO:0000256" key="1">
    <source>
        <dbReference type="SAM" id="Phobius"/>
    </source>
</evidence>
<feature type="domain" description="YdbS-like PH" evidence="2">
    <location>
        <begin position="79"/>
        <end position="155"/>
    </location>
</feature>
<feature type="transmembrane region" description="Helical" evidence="1">
    <location>
        <begin position="21"/>
        <end position="46"/>
    </location>
</feature>
<dbReference type="AlphaFoldDB" id="A0A5R9G6H7"/>
<feature type="domain" description="YdbS-like PH" evidence="2">
    <location>
        <begin position="264"/>
        <end position="337"/>
    </location>
</feature>
<feature type="transmembrane region" description="Helical" evidence="1">
    <location>
        <begin position="391"/>
        <end position="408"/>
    </location>
</feature>
<dbReference type="RefSeq" id="WP_138194983.1">
    <property type="nucleotide sequence ID" value="NZ_VCIW01000009.1"/>
</dbReference>
<dbReference type="EMBL" id="VCIW01000009">
    <property type="protein sequence ID" value="TLS51371.1"/>
    <property type="molecule type" value="Genomic_DNA"/>
</dbReference>
<dbReference type="PANTHER" id="PTHR34473">
    <property type="entry name" value="UPF0699 TRANSMEMBRANE PROTEIN YDBS"/>
    <property type="match status" value="1"/>
</dbReference>
<evidence type="ECO:0000313" key="3">
    <source>
        <dbReference type="EMBL" id="TLS51371.1"/>
    </source>
</evidence>
<comment type="caution">
    <text evidence="3">The sequence shown here is derived from an EMBL/GenBank/DDBJ whole genome shotgun (WGS) entry which is preliminary data.</text>
</comment>
<protein>
    <recommendedName>
        <fullName evidence="2">YdbS-like PH domain-containing protein</fullName>
    </recommendedName>
</protein>
<dbReference type="InterPro" id="IPR005182">
    <property type="entry name" value="YdbS-like_PH"/>
</dbReference>
<dbReference type="InterPro" id="IPR014529">
    <property type="entry name" value="UCP026631"/>
</dbReference>
<dbReference type="Proteomes" id="UP000309676">
    <property type="component" value="Unassembled WGS sequence"/>
</dbReference>
<name>A0A5R9G6H7_9BACL</name>
<evidence type="ECO:0000259" key="2">
    <source>
        <dbReference type="Pfam" id="PF03703"/>
    </source>
</evidence>
<keyword evidence="1" id="KW-0472">Membrane</keyword>
<feature type="transmembrane region" description="Helical" evidence="1">
    <location>
        <begin position="366"/>
        <end position="385"/>
    </location>
</feature>
<sequence length="492" mass="54138">MKNAESVADAPAGKRLHPVSMLYFLFRSGKELSGLLPLIPAVIWGADKLLGRSIERGGLTAFVVAAAAMLLVSVAWIRWLRFRYRVEHGVLYIEQGLWVRRKMWIAQDRIQSLDTTVAVYDRLFGLVRLEVETAGGDENAVLSSIAAAEAARIQAALGLGGGAASEDPEETPVERLLPGQGVRSMRFSLRRTLLLSVASGKFLLIWTVVVGGGVKLWDEWLRKTEIWDAMSGPLFAAGLPLAVGAFAAATWALAVAATFLLTYGFRLEAEGDTLTIERGVLEKKRRVIASRRIQAVRVTEHALLLPFGMASVRIVIAGGTDDEDKTVDVFPLLRVSELPALFETFLTDYRWPGSWKPVGKKAYHSYALFPALLASLAAAAAIVWLPTDWRWGALLLPPAVWAFGFMEFRRAAWSREGGLLALRSGAFSKKTVLIPRPRVQWHRRSQTPMQEGKRLATLKVAVATGKSGTAFSLRHADADDVRALSDWLSRKE</sequence>
<keyword evidence="4" id="KW-1185">Reference proteome</keyword>
<dbReference type="OrthoDB" id="2195155at2"/>
<reference evidence="3 4" key="1">
    <citation type="submission" date="2019-05" db="EMBL/GenBank/DDBJ databases">
        <authorList>
            <person name="Narsing Rao M.P."/>
            <person name="Li W.J."/>
        </authorList>
    </citation>
    <scope>NUCLEOTIDE SEQUENCE [LARGE SCALE GENOMIC DNA]</scope>
    <source>
        <strain evidence="3 4">SYSU_K30003</strain>
    </source>
</reference>
<keyword evidence="1" id="KW-0812">Transmembrane</keyword>
<organism evidence="3 4">
    <name type="scientific">Paenibacillus antri</name>
    <dbReference type="NCBI Taxonomy" id="2582848"/>
    <lineage>
        <taxon>Bacteria</taxon>
        <taxon>Bacillati</taxon>
        <taxon>Bacillota</taxon>
        <taxon>Bacilli</taxon>
        <taxon>Bacillales</taxon>
        <taxon>Paenibacillaceae</taxon>
        <taxon>Paenibacillus</taxon>
    </lineage>
</organism>
<proteinExistence type="predicted"/>
<accession>A0A5R9G6H7</accession>